<dbReference type="SUPFAM" id="SSF49265">
    <property type="entry name" value="Fibronectin type III"/>
    <property type="match status" value="1"/>
</dbReference>
<dbReference type="OrthoDB" id="9768004at2"/>
<dbReference type="InterPro" id="IPR005532">
    <property type="entry name" value="SUMF_dom"/>
</dbReference>
<dbReference type="Proteomes" id="UP000271339">
    <property type="component" value="Unassembled WGS sequence"/>
</dbReference>
<reference evidence="3 4" key="1">
    <citation type="submission" date="2018-10" db="EMBL/GenBank/DDBJ databases">
        <title>Genomic Encyclopedia of Archaeal and Bacterial Type Strains, Phase II (KMG-II): from individual species to whole genera.</title>
        <authorList>
            <person name="Goeker M."/>
        </authorList>
    </citation>
    <scope>NUCLEOTIDE SEQUENCE [LARGE SCALE GENOMIC DNA]</scope>
    <source>
        <strain evidence="3 4">DSM 23424</strain>
    </source>
</reference>
<dbReference type="InterPro" id="IPR042095">
    <property type="entry name" value="SUMF_sf"/>
</dbReference>
<dbReference type="Pfam" id="PF03781">
    <property type="entry name" value="FGE-sulfatase"/>
    <property type="match status" value="1"/>
</dbReference>
<accession>A0A3L9Z6S0</accession>
<sequence length="371" mass="39441">MKKSLLILFTVVFALTSCSKDNDPVDNTTVPTLTTLDITDITPTSATSGGDITATGGADITAKGVCWSTSQNPTILDFASDQGGNPSNYTSNISGLTANTTYYVRAYATNSKGTGYGNELEFIAENIFPGEKVSVAGGTFQMGSTTGGADEAPVHSVTVSNFSISKHEITNAQYAIFMNDIGANIDGSFNGVEYLDMDGAAIQISHTSGSFMVDPGKENFPVIEVSWFGAKAYSEHYGGRLPTEAEWEFAAEGGASSVGYIYSGSNTIDDVAWYTTNSGSATHPVGTKSANELGLHDMSGNVWEWTNDWYASDYYSSSPSNNPQGPLTGASRVFRGGSWFSIASSCRVADRNNNDPTGTFNRLGFRPIFFP</sequence>
<protein>
    <submittedName>
        <fullName evidence="3">Formylglycine-generating enzyme required for sulfatase activity</fullName>
    </submittedName>
</protein>
<dbReference type="InterPro" id="IPR036116">
    <property type="entry name" value="FN3_sf"/>
</dbReference>
<gene>
    <name evidence="3" type="ORF">BXY75_0040</name>
</gene>
<dbReference type="EMBL" id="REFC01000002">
    <property type="protein sequence ID" value="RMA67687.1"/>
    <property type="molecule type" value="Genomic_DNA"/>
</dbReference>
<evidence type="ECO:0000313" key="4">
    <source>
        <dbReference type="Proteomes" id="UP000271339"/>
    </source>
</evidence>
<dbReference type="Gene3D" id="2.60.40.10">
    <property type="entry name" value="Immunoglobulins"/>
    <property type="match status" value="1"/>
</dbReference>
<organism evidence="3 4">
    <name type="scientific">Ulvibacter antarcticus</name>
    <dbReference type="NCBI Taxonomy" id="442714"/>
    <lineage>
        <taxon>Bacteria</taxon>
        <taxon>Pseudomonadati</taxon>
        <taxon>Bacteroidota</taxon>
        <taxon>Flavobacteriia</taxon>
        <taxon>Flavobacteriales</taxon>
        <taxon>Flavobacteriaceae</taxon>
        <taxon>Ulvibacter</taxon>
    </lineage>
</organism>
<evidence type="ECO:0000259" key="2">
    <source>
        <dbReference type="Pfam" id="PF03781"/>
    </source>
</evidence>
<dbReference type="InterPro" id="IPR051043">
    <property type="entry name" value="Sulfatase_Mod_Factor_Kinase"/>
</dbReference>
<dbReference type="AlphaFoldDB" id="A0A3L9Z6S0"/>
<dbReference type="RefSeq" id="WP_121905695.1">
    <property type="nucleotide sequence ID" value="NZ_REFC01000002.1"/>
</dbReference>
<dbReference type="InterPro" id="IPR016187">
    <property type="entry name" value="CTDL_fold"/>
</dbReference>
<dbReference type="InterPro" id="IPR013783">
    <property type="entry name" value="Ig-like_fold"/>
</dbReference>
<dbReference type="PANTHER" id="PTHR23150:SF19">
    <property type="entry name" value="FORMYLGLYCINE-GENERATING ENZYME"/>
    <property type="match status" value="1"/>
</dbReference>
<feature type="signal peptide" evidence="1">
    <location>
        <begin position="1"/>
        <end position="19"/>
    </location>
</feature>
<dbReference type="SUPFAM" id="SSF56436">
    <property type="entry name" value="C-type lectin-like"/>
    <property type="match status" value="1"/>
</dbReference>
<keyword evidence="1" id="KW-0732">Signal</keyword>
<comment type="caution">
    <text evidence="3">The sequence shown here is derived from an EMBL/GenBank/DDBJ whole genome shotgun (WGS) entry which is preliminary data.</text>
</comment>
<evidence type="ECO:0000313" key="3">
    <source>
        <dbReference type="EMBL" id="RMA67687.1"/>
    </source>
</evidence>
<dbReference type="PANTHER" id="PTHR23150">
    <property type="entry name" value="SULFATASE MODIFYING FACTOR 1, 2"/>
    <property type="match status" value="1"/>
</dbReference>
<keyword evidence="4" id="KW-1185">Reference proteome</keyword>
<feature type="chain" id="PRO_5018065659" evidence="1">
    <location>
        <begin position="20"/>
        <end position="371"/>
    </location>
</feature>
<name>A0A3L9Z6S0_9FLAO</name>
<dbReference type="GO" id="GO:0120147">
    <property type="term" value="F:formylglycine-generating oxidase activity"/>
    <property type="evidence" value="ECO:0007669"/>
    <property type="project" value="TreeGrafter"/>
</dbReference>
<dbReference type="Gene3D" id="3.90.1580.10">
    <property type="entry name" value="paralog of FGE (formylglycine-generating enzyme)"/>
    <property type="match status" value="1"/>
</dbReference>
<evidence type="ECO:0000256" key="1">
    <source>
        <dbReference type="SAM" id="SignalP"/>
    </source>
</evidence>
<dbReference type="PROSITE" id="PS51257">
    <property type="entry name" value="PROKAR_LIPOPROTEIN"/>
    <property type="match status" value="1"/>
</dbReference>
<feature type="domain" description="Sulfatase-modifying factor enzyme-like" evidence="2">
    <location>
        <begin position="131"/>
        <end position="366"/>
    </location>
</feature>
<proteinExistence type="predicted"/>